<dbReference type="InParanoid" id="A0A200QVU5"/>
<reference evidence="2 3" key="1">
    <citation type="journal article" date="2017" name="Mol. Plant">
        <title>The Genome of Medicinal Plant Macleaya cordata Provides New Insights into Benzylisoquinoline Alkaloids Metabolism.</title>
        <authorList>
            <person name="Liu X."/>
            <person name="Liu Y."/>
            <person name="Huang P."/>
            <person name="Ma Y."/>
            <person name="Qing Z."/>
            <person name="Tang Q."/>
            <person name="Cao H."/>
            <person name="Cheng P."/>
            <person name="Zheng Y."/>
            <person name="Yuan Z."/>
            <person name="Zhou Y."/>
            <person name="Liu J."/>
            <person name="Tang Z."/>
            <person name="Zhuo Y."/>
            <person name="Zhang Y."/>
            <person name="Yu L."/>
            <person name="Huang J."/>
            <person name="Yang P."/>
            <person name="Peng Q."/>
            <person name="Zhang J."/>
            <person name="Jiang W."/>
            <person name="Zhang Z."/>
            <person name="Lin K."/>
            <person name="Ro D.K."/>
            <person name="Chen X."/>
            <person name="Xiong X."/>
            <person name="Shang Y."/>
            <person name="Huang S."/>
            <person name="Zeng J."/>
        </authorList>
    </citation>
    <scope>NUCLEOTIDE SEQUENCE [LARGE SCALE GENOMIC DNA]</scope>
    <source>
        <strain evidence="3">cv. BLH2017</strain>
        <tissue evidence="2">Root</tissue>
    </source>
</reference>
<evidence type="ECO:0000256" key="1">
    <source>
        <dbReference type="SAM" id="MobiDB-lite"/>
    </source>
</evidence>
<proteinExistence type="predicted"/>
<name>A0A200QVU5_MACCD</name>
<accession>A0A200QVU5</accession>
<keyword evidence="3" id="KW-1185">Reference proteome</keyword>
<dbReference type="STRING" id="56857.A0A200QVU5"/>
<gene>
    <name evidence="2" type="ORF">BVC80_1039g20</name>
</gene>
<feature type="compositionally biased region" description="Polar residues" evidence="1">
    <location>
        <begin position="174"/>
        <end position="186"/>
    </location>
</feature>
<dbReference type="AlphaFoldDB" id="A0A200QVU5"/>
<evidence type="ECO:0000313" key="2">
    <source>
        <dbReference type="EMBL" id="OVA14540.1"/>
    </source>
</evidence>
<dbReference type="EMBL" id="MVGT01001030">
    <property type="protein sequence ID" value="OVA14540.1"/>
    <property type="molecule type" value="Genomic_DNA"/>
</dbReference>
<dbReference type="OMA" id="RDAMICM"/>
<feature type="compositionally biased region" description="Basic and acidic residues" evidence="1">
    <location>
        <begin position="93"/>
        <end position="151"/>
    </location>
</feature>
<feature type="region of interest" description="Disordered" evidence="1">
    <location>
        <begin position="93"/>
        <end position="196"/>
    </location>
</feature>
<organism evidence="2 3">
    <name type="scientific">Macleaya cordata</name>
    <name type="common">Five-seeded plume-poppy</name>
    <name type="synonym">Bocconia cordata</name>
    <dbReference type="NCBI Taxonomy" id="56857"/>
    <lineage>
        <taxon>Eukaryota</taxon>
        <taxon>Viridiplantae</taxon>
        <taxon>Streptophyta</taxon>
        <taxon>Embryophyta</taxon>
        <taxon>Tracheophyta</taxon>
        <taxon>Spermatophyta</taxon>
        <taxon>Magnoliopsida</taxon>
        <taxon>Ranunculales</taxon>
        <taxon>Papaveraceae</taxon>
        <taxon>Papaveroideae</taxon>
        <taxon>Macleaya</taxon>
    </lineage>
</organism>
<protein>
    <submittedName>
        <fullName evidence="2">Uncharacterized protein</fullName>
    </submittedName>
</protein>
<dbReference type="Proteomes" id="UP000195402">
    <property type="component" value="Unassembled WGS sequence"/>
</dbReference>
<evidence type="ECO:0000313" key="3">
    <source>
        <dbReference type="Proteomes" id="UP000195402"/>
    </source>
</evidence>
<feature type="region of interest" description="Disordered" evidence="1">
    <location>
        <begin position="1"/>
        <end position="20"/>
    </location>
</feature>
<comment type="caution">
    <text evidence="2">The sequence shown here is derived from an EMBL/GenBank/DDBJ whole genome shotgun (WGS) entry which is preliminary data.</text>
</comment>
<sequence>MVGPPPPLSGTKDSRIKRPTELIKVVRTPFQVRSEKSIEQQPQCPKSLTVSRRDAILSAVSLAAITLFSTDSAEARILNPEIKRKIFEKLKLLREKAGLPKPKSEDKKSAEEKQKSPPAEDKHKSPSAEEKQKSPSAEEKQKSPSAEDKHKSPSPQPSTTLPKGKTSEPPKQETPPSSAPQSSSKTGPVVEATLPK</sequence>
<dbReference type="OrthoDB" id="647720at2759"/>